<dbReference type="CDD" id="cd00093">
    <property type="entry name" value="HTH_XRE"/>
    <property type="match status" value="1"/>
</dbReference>
<dbReference type="Gene3D" id="1.10.260.40">
    <property type="entry name" value="lambda repressor-like DNA-binding domains"/>
    <property type="match status" value="1"/>
</dbReference>
<dbReference type="SMART" id="SM00530">
    <property type="entry name" value="HTH_XRE"/>
    <property type="match status" value="1"/>
</dbReference>
<protein>
    <submittedName>
        <fullName evidence="2">DNA-binding transcriptional regulator, XRE-family HTH domain</fullName>
    </submittedName>
</protein>
<dbReference type="SUPFAM" id="SSF47413">
    <property type="entry name" value="lambda repressor-like DNA-binding domains"/>
    <property type="match status" value="1"/>
</dbReference>
<organism evidence="2">
    <name type="scientific">Candidatus Kentrum sp. LPFa</name>
    <dbReference type="NCBI Taxonomy" id="2126335"/>
    <lineage>
        <taxon>Bacteria</taxon>
        <taxon>Pseudomonadati</taxon>
        <taxon>Pseudomonadota</taxon>
        <taxon>Gammaproteobacteria</taxon>
        <taxon>Candidatus Kentrum</taxon>
    </lineage>
</organism>
<gene>
    <name evidence="2" type="ORF">BECKLPF1236B_GA0070989_11382</name>
</gene>
<dbReference type="InterPro" id="IPR010982">
    <property type="entry name" value="Lambda_DNA-bd_dom_sf"/>
</dbReference>
<evidence type="ECO:0000313" key="2">
    <source>
        <dbReference type="EMBL" id="VFK18273.1"/>
    </source>
</evidence>
<reference evidence="2" key="1">
    <citation type="submission" date="2019-02" db="EMBL/GenBank/DDBJ databases">
        <authorList>
            <person name="Gruber-Vodicka R. H."/>
            <person name="Seah K. B. B."/>
        </authorList>
    </citation>
    <scope>NUCLEOTIDE SEQUENCE</scope>
    <source>
        <strain evidence="2">BECK_S313</strain>
    </source>
</reference>
<accession>A0A450WMK2</accession>
<name>A0A450WMK2_9GAMM</name>
<evidence type="ECO:0000259" key="1">
    <source>
        <dbReference type="PROSITE" id="PS50943"/>
    </source>
</evidence>
<keyword evidence="2" id="KW-0238">DNA-binding</keyword>
<dbReference type="EMBL" id="CAADFK010000138">
    <property type="protein sequence ID" value="VFK18273.1"/>
    <property type="molecule type" value="Genomic_DNA"/>
</dbReference>
<dbReference type="PROSITE" id="PS50943">
    <property type="entry name" value="HTH_CROC1"/>
    <property type="match status" value="1"/>
</dbReference>
<dbReference type="InterPro" id="IPR001387">
    <property type="entry name" value="Cro/C1-type_HTH"/>
</dbReference>
<proteinExistence type="predicted"/>
<dbReference type="GO" id="GO:0003677">
    <property type="term" value="F:DNA binding"/>
    <property type="evidence" value="ECO:0007669"/>
    <property type="project" value="UniProtKB-KW"/>
</dbReference>
<dbReference type="AlphaFoldDB" id="A0A450WMK2"/>
<sequence length="107" mass="11970">MYKLSQRLRKERERLKHNQTEFGAIGGVTKQTQLLYEKGEFSPNADYLTAIARAGADIGYILTGARDPGIPETPEEARVLAHYRDSPAEVREGVRLILGRTARRGNS</sequence>
<feature type="domain" description="HTH cro/C1-type" evidence="1">
    <location>
        <begin position="8"/>
        <end position="61"/>
    </location>
</feature>